<dbReference type="InterPro" id="IPR001611">
    <property type="entry name" value="Leu-rich_rpt"/>
</dbReference>
<dbReference type="InterPro" id="IPR006553">
    <property type="entry name" value="Leu-rich_rpt_Cys-con_subtyp"/>
</dbReference>
<proteinExistence type="predicted"/>
<protein>
    <recommendedName>
        <fullName evidence="1">F-box/LRR-repeat protein 15-like leucin rich repeat domain-containing protein</fullName>
    </recommendedName>
</protein>
<dbReference type="Pfam" id="PF13516">
    <property type="entry name" value="LRR_6"/>
    <property type="match status" value="1"/>
</dbReference>
<dbReference type="PANTHER" id="PTHR13318:SF246">
    <property type="entry name" value="F-BOX DOMAIN-CONTAINING PROTEIN"/>
    <property type="match status" value="1"/>
</dbReference>
<evidence type="ECO:0000313" key="2">
    <source>
        <dbReference type="EnsemblMetazoa" id="PPA22781.1"/>
    </source>
</evidence>
<dbReference type="OrthoDB" id="27842at2759"/>
<dbReference type="AlphaFoldDB" id="A0A2A6D3V6"/>
<accession>A0A2A6D3V6</accession>
<dbReference type="EnsemblMetazoa" id="PPA22781.1">
    <property type="protein sequence ID" value="PPA22781.1"/>
    <property type="gene ID" value="WBGene00112335"/>
</dbReference>
<reference evidence="3" key="1">
    <citation type="journal article" date="2008" name="Nat. Genet.">
        <title>The Pristionchus pacificus genome provides a unique perspective on nematode lifestyle and parasitism.</title>
        <authorList>
            <person name="Dieterich C."/>
            <person name="Clifton S.W."/>
            <person name="Schuster L.N."/>
            <person name="Chinwalla A."/>
            <person name="Delehaunty K."/>
            <person name="Dinkelacker I."/>
            <person name="Fulton L."/>
            <person name="Fulton R."/>
            <person name="Godfrey J."/>
            <person name="Minx P."/>
            <person name="Mitreva M."/>
            <person name="Roeseler W."/>
            <person name="Tian H."/>
            <person name="Witte H."/>
            <person name="Yang S.P."/>
            <person name="Wilson R.K."/>
            <person name="Sommer R.J."/>
        </authorList>
    </citation>
    <scope>NUCLEOTIDE SEQUENCE [LARGE SCALE GENOMIC DNA]</scope>
    <source>
        <strain evidence="3">PS312</strain>
    </source>
</reference>
<evidence type="ECO:0000313" key="3">
    <source>
        <dbReference type="Proteomes" id="UP000005239"/>
    </source>
</evidence>
<dbReference type="SMART" id="SM00367">
    <property type="entry name" value="LRR_CC"/>
    <property type="match status" value="4"/>
</dbReference>
<organism evidence="2 3">
    <name type="scientific">Pristionchus pacificus</name>
    <name type="common">Parasitic nematode worm</name>
    <dbReference type="NCBI Taxonomy" id="54126"/>
    <lineage>
        <taxon>Eukaryota</taxon>
        <taxon>Metazoa</taxon>
        <taxon>Ecdysozoa</taxon>
        <taxon>Nematoda</taxon>
        <taxon>Chromadorea</taxon>
        <taxon>Rhabditida</taxon>
        <taxon>Rhabditina</taxon>
        <taxon>Diplogasteromorpha</taxon>
        <taxon>Diplogasteroidea</taxon>
        <taxon>Neodiplogasteridae</taxon>
        <taxon>Pristionchus</taxon>
    </lineage>
</organism>
<dbReference type="Gene3D" id="3.80.10.10">
    <property type="entry name" value="Ribonuclease Inhibitor"/>
    <property type="match status" value="2"/>
</dbReference>
<dbReference type="Proteomes" id="UP000005239">
    <property type="component" value="Unassembled WGS sequence"/>
</dbReference>
<keyword evidence="3" id="KW-1185">Reference proteome</keyword>
<evidence type="ECO:0000259" key="1">
    <source>
        <dbReference type="Pfam" id="PF25372"/>
    </source>
</evidence>
<gene>
    <name evidence="2" type="primary">WBGene00112335</name>
</gene>
<dbReference type="Pfam" id="PF25372">
    <property type="entry name" value="DUF7885"/>
    <property type="match status" value="1"/>
</dbReference>
<feature type="domain" description="F-box/LRR-repeat protein 15-like leucin rich repeat" evidence="1">
    <location>
        <begin position="164"/>
        <end position="477"/>
    </location>
</feature>
<name>A0A2A6D3V6_PRIPA</name>
<dbReference type="SUPFAM" id="SSF52047">
    <property type="entry name" value="RNI-like"/>
    <property type="match status" value="1"/>
</dbReference>
<dbReference type="PANTHER" id="PTHR13318">
    <property type="entry name" value="PARTNER OF PAIRED, ISOFORM B-RELATED"/>
    <property type="match status" value="1"/>
</dbReference>
<reference evidence="2" key="2">
    <citation type="submission" date="2022-06" db="UniProtKB">
        <authorList>
            <consortium name="EnsemblMetazoa"/>
        </authorList>
    </citation>
    <scope>IDENTIFICATION</scope>
    <source>
        <strain evidence="2">PS312</strain>
    </source>
</reference>
<sequence length="531" mass="59653">LSPSIIQSIIQMSIESPTQVRSLLVLSLHALSRNLQDGIVYLTNECKQKLLEICASHRLLADPLCVSYVSLPRFGLNLTTIKFFASDEITDSVLSSLTEYNKNLRCISLVDCPQITDLGIQSLTADQIQLETLELRAMNSLTEDAFHAVRADYLKTVDLSGCIKIKSLRHLLGWNRLVSRLSINSCTGLDDQAFYDIAYFLGEHLVVLEMDFFHRLSEPVETISHLSQKCPNLSSLSLIRFFHQDVMGDEPTQMVRDCHIDEWNLRSVDLYENYFTEFPLLPASIQSISISLSGSEDVPSLVSALSAPFLTSISIKLYAKEDSATSLNNANRLLSTICEAVGEKIHSLQIAVYHLYDDSLKLITERLPNLKHFVLRCIHANNRAIHKWFNVGSAGSRLRTLKISGMRVSYRALFSIARGARALKDLEMQNMRAMDDRVLSILAENCRQLSTIDVNGCNHVTDKGLQALARRCPLREIYIRGTGATDATLYSLARYCPNLEIISFQDVTRRPGFSTKAIDVLQKSCIQRVLC</sequence>
<dbReference type="InterPro" id="IPR032675">
    <property type="entry name" value="LRR_dom_sf"/>
</dbReference>
<accession>A0A8R1UGF2</accession>
<dbReference type="InterPro" id="IPR057207">
    <property type="entry name" value="FBXL15_LRR"/>
</dbReference>